<gene>
    <name evidence="3" type="ORF">OAUR00152_LOCUS39207</name>
</gene>
<feature type="signal peptide" evidence="2">
    <location>
        <begin position="1"/>
        <end position="30"/>
    </location>
</feature>
<accession>A0A7S4K4N0</accession>
<feature type="chain" id="PRO_5031221342" description="RING-type E3 ubiquitin transferase" evidence="2">
    <location>
        <begin position="31"/>
        <end position="258"/>
    </location>
</feature>
<keyword evidence="1" id="KW-0472">Membrane</keyword>
<evidence type="ECO:0000256" key="2">
    <source>
        <dbReference type="SAM" id="SignalP"/>
    </source>
</evidence>
<feature type="transmembrane region" description="Helical" evidence="1">
    <location>
        <begin position="213"/>
        <end position="232"/>
    </location>
</feature>
<evidence type="ECO:0008006" key="4">
    <source>
        <dbReference type="Google" id="ProtNLM"/>
    </source>
</evidence>
<protein>
    <recommendedName>
        <fullName evidence="4">RING-type E3 ubiquitin transferase</fullName>
    </recommendedName>
</protein>
<name>A0A7S4K4N0_9STRA</name>
<keyword evidence="2" id="KW-0732">Signal</keyword>
<keyword evidence="1" id="KW-0812">Transmembrane</keyword>
<dbReference type="AlphaFoldDB" id="A0A7S4K4N0"/>
<evidence type="ECO:0000256" key="1">
    <source>
        <dbReference type="SAM" id="Phobius"/>
    </source>
</evidence>
<reference evidence="3" key="1">
    <citation type="submission" date="2021-01" db="EMBL/GenBank/DDBJ databases">
        <authorList>
            <person name="Corre E."/>
            <person name="Pelletier E."/>
            <person name="Niang G."/>
            <person name="Scheremetjew M."/>
            <person name="Finn R."/>
            <person name="Kale V."/>
            <person name="Holt S."/>
            <person name="Cochrane G."/>
            <person name="Meng A."/>
            <person name="Brown T."/>
            <person name="Cohen L."/>
        </authorList>
    </citation>
    <scope>NUCLEOTIDE SEQUENCE</scope>
    <source>
        <strain evidence="3">Isolate 1302-5</strain>
    </source>
</reference>
<organism evidence="3">
    <name type="scientific">Odontella aurita</name>
    <dbReference type="NCBI Taxonomy" id="265563"/>
    <lineage>
        <taxon>Eukaryota</taxon>
        <taxon>Sar</taxon>
        <taxon>Stramenopiles</taxon>
        <taxon>Ochrophyta</taxon>
        <taxon>Bacillariophyta</taxon>
        <taxon>Mediophyceae</taxon>
        <taxon>Biddulphiophycidae</taxon>
        <taxon>Eupodiscales</taxon>
        <taxon>Odontellaceae</taxon>
        <taxon>Odontella</taxon>
    </lineage>
</organism>
<sequence length="258" mass="28668">MAALPAGTKGCTVTMSLLILASLDFPPARAGPNAEAQSFWPQALAITSPYLMVFVVTLFKVNQLMFPPLSLRSLMRQYSNEGISTRGRVLSCESKPGTKNAFVVEIMYEKSQHKSSDASSQFRNPGECVTKHFVRRFVLGRQYERGDEIEVLCLRGEPRSGCPRETVERLLAEHDQRIRENTPAALGFSGVLGCVFCLAARKVMQMHDPNAGWSVLLIGILIGGLIILMYFADEFFKAKRRRFNSATAMQPTKSGKEK</sequence>
<keyword evidence="1" id="KW-1133">Transmembrane helix</keyword>
<proteinExistence type="predicted"/>
<dbReference type="EMBL" id="HBKQ01057362">
    <property type="protein sequence ID" value="CAE2283874.1"/>
    <property type="molecule type" value="Transcribed_RNA"/>
</dbReference>
<evidence type="ECO:0000313" key="3">
    <source>
        <dbReference type="EMBL" id="CAE2283874.1"/>
    </source>
</evidence>